<dbReference type="GO" id="GO:0006355">
    <property type="term" value="P:regulation of DNA-templated transcription"/>
    <property type="evidence" value="ECO:0007669"/>
    <property type="project" value="InterPro"/>
</dbReference>
<sequence length="82" mass="9729">MYMLTQTFNISLPNDLVKKADLVAKREYRNRSELIKEALRTYLFNKLSWEELFVYGKKMGKKIGISSEEDIFEKLNNYRNGS</sequence>
<evidence type="ECO:0000313" key="3">
    <source>
        <dbReference type="Proteomes" id="UP000033995"/>
    </source>
</evidence>
<dbReference type="InterPro" id="IPR013321">
    <property type="entry name" value="Arc_rbn_hlx_hlx"/>
</dbReference>
<protein>
    <submittedName>
        <fullName evidence="2">Ribbon-helix-helix protein, CopG family</fullName>
    </submittedName>
</protein>
<accession>A0A0G0CWC0</accession>
<organism evidence="2 3">
    <name type="scientific">Candidatus Woesebacteria bacterium GW2011_GWA2_33_28</name>
    <dbReference type="NCBI Taxonomy" id="1618561"/>
    <lineage>
        <taxon>Bacteria</taxon>
        <taxon>Candidatus Woeseibacteriota</taxon>
    </lineage>
</organism>
<dbReference type="Proteomes" id="UP000033995">
    <property type="component" value="Unassembled WGS sequence"/>
</dbReference>
<dbReference type="AlphaFoldDB" id="A0A0G0CWC0"/>
<evidence type="ECO:0000313" key="2">
    <source>
        <dbReference type="EMBL" id="KKP47662.1"/>
    </source>
</evidence>
<proteinExistence type="predicted"/>
<reference evidence="2 3" key="1">
    <citation type="journal article" date="2015" name="Nature">
        <title>rRNA introns, odd ribosomes, and small enigmatic genomes across a large radiation of phyla.</title>
        <authorList>
            <person name="Brown C.T."/>
            <person name="Hug L.A."/>
            <person name="Thomas B.C."/>
            <person name="Sharon I."/>
            <person name="Castelle C.J."/>
            <person name="Singh A."/>
            <person name="Wilkins M.J."/>
            <person name="Williams K.H."/>
            <person name="Banfield J.F."/>
        </authorList>
    </citation>
    <scope>NUCLEOTIDE SEQUENCE [LARGE SCALE GENOMIC DNA]</scope>
</reference>
<gene>
    <name evidence="2" type="ORF">UR38_C0003G0067</name>
</gene>
<dbReference type="EMBL" id="LBOZ01000003">
    <property type="protein sequence ID" value="KKP47662.1"/>
    <property type="molecule type" value="Genomic_DNA"/>
</dbReference>
<evidence type="ECO:0000259" key="1">
    <source>
        <dbReference type="Pfam" id="PF01402"/>
    </source>
</evidence>
<feature type="domain" description="Ribbon-helix-helix protein CopG" evidence="1">
    <location>
        <begin position="8"/>
        <end position="43"/>
    </location>
</feature>
<dbReference type="SUPFAM" id="SSF47598">
    <property type="entry name" value="Ribbon-helix-helix"/>
    <property type="match status" value="1"/>
</dbReference>
<comment type="caution">
    <text evidence="2">The sequence shown here is derived from an EMBL/GenBank/DDBJ whole genome shotgun (WGS) entry which is preliminary data.</text>
</comment>
<name>A0A0G0CWC0_9BACT</name>
<dbReference type="Gene3D" id="1.10.1220.10">
    <property type="entry name" value="Met repressor-like"/>
    <property type="match status" value="1"/>
</dbReference>
<dbReference type="InterPro" id="IPR002145">
    <property type="entry name" value="CopG"/>
</dbReference>
<dbReference type="Pfam" id="PF01402">
    <property type="entry name" value="RHH_1"/>
    <property type="match status" value="1"/>
</dbReference>
<dbReference type="InterPro" id="IPR010985">
    <property type="entry name" value="Ribbon_hlx_hlx"/>
</dbReference>
<dbReference type="CDD" id="cd22231">
    <property type="entry name" value="RHH_NikR_HicB-like"/>
    <property type="match status" value="1"/>
</dbReference>